<dbReference type="AlphaFoldDB" id="A0A0F9PBW0"/>
<comment type="caution">
    <text evidence="2">The sequence shown here is derived from an EMBL/GenBank/DDBJ whole genome shotgun (WGS) entry which is preliminary data.</text>
</comment>
<proteinExistence type="predicted"/>
<organism evidence="2">
    <name type="scientific">marine sediment metagenome</name>
    <dbReference type="NCBI Taxonomy" id="412755"/>
    <lineage>
        <taxon>unclassified sequences</taxon>
        <taxon>metagenomes</taxon>
        <taxon>ecological metagenomes</taxon>
    </lineage>
</organism>
<keyword evidence="1" id="KW-1133">Transmembrane helix</keyword>
<gene>
    <name evidence="2" type="ORF">LCGC14_0845560</name>
</gene>
<evidence type="ECO:0000256" key="1">
    <source>
        <dbReference type="SAM" id="Phobius"/>
    </source>
</evidence>
<evidence type="ECO:0000313" key="2">
    <source>
        <dbReference type="EMBL" id="KKN29300.1"/>
    </source>
</evidence>
<feature type="transmembrane region" description="Helical" evidence="1">
    <location>
        <begin position="25"/>
        <end position="44"/>
    </location>
</feature>
<name>A0A0F9PBW0_9ZZZZ</name>
<keyword evidence="1" id="KW-0472">Membrane</keyword>
<reference evidence="2" key="1">
    <citation type="journal article" date="2015" name="Nature">
        <title>Complex archaea that bridge the gap between prokaryotes and eukaryotes.</title>
        <authorList>
            <person name="Spang A."/>
            <person name="Saw J.H."/>
            <person name="Jorgensen S.L."/>
            <person name="Zaremba-Niedzwiedzka K."/>
            <person name="Martijn J."/>
            <person name="Lind A.E."/>
            <person name="van Eijk R."/>
            <person name="Schleper C."/>
            <person name="Guy L."/>
            <person name="Ettema T.J."/>
        </authorList>
    </citation>
    <scope>NUCLEOTIDE SEQUENCE</scope>
</reference>
<accession>A0A0F9PBW0</accession>
<keyword evidence="1" id="KW-0812">Transmembrane</keyword>
<dbReference type="EMBL" id="LAZR01002497">
    <property type="protein sequence ID" value="KKN29300.1"/>
    <property type="molecule type" value="Genomic_DNA"/>
</dbReference>
<protein>
    <submittedName>
        <fullName evidence="2">Uncharacterized protein</fullName>
    </submittedName>
</protein>
<sequence>MATGQLFLGWIGLCKDYTGLRVGVYFLYLLTFLDFLCYLLYTALKSNTKGHTMKTAEKRIKEYRGRIAKINKMDKSQTDKDGYCRNTRTAREMLTDAIVAIENRIEEAGPSQTIYDGMKQKYIG</sequence>